<evidence type="ECO:0000256" key="2">
    <source>
        <dbReference type="SAM" id="Phobius"/>
    </source>
</evidence>
<feature type="transmembrane region" description="Helical" evidence="2">
    <location>
        <begin position="124"/>
        <end position="145"/>
    </location>
</feature>
<dbReference type="GO" id="GO:0004806">
    <property type="term" value="F:triacylglycerol lipase activity"/>
    <property type="evidence" value="ECO:0007669"/>
    <property type="project" value="InterPro"/>
</dbReference>
<feature type="transmembrane region" description="Helical" evidence="2">
    <location>
        <begin position="220"/>
        <end position="239"/>
    </location>
</feature>
<dbReference type="EMBL" id="CACRYJ010000055">
    <property type="protein sequence ID" value="VZO39105.1"/>
    <property type="molecule type" value="Genomic_DNA"/>
</dbReference>
<feature type="transmembrane region" description="Helical" evidence="2">
    <location>
        <begin position="63"/>
        <end position="82"/>
    </location>
</feature>
<dbReference type="AlphaFoldDB" id="A0A7M4DNS4"/>
<evidence type="ECO:0000313" key="4">
    <source>
        <dbReference type="Proteomes" id="UP000419743"/>
    </source>
</evidence>
<keyword evidence="2" id="KW-0472">Membrane</keyword>
<dbReference type="Proteomes" id="UP000419743">
    <property type="component" value="Unassembled WGS sequence"/>
</dbReference>
<reference evidence="3 4" key="1">
    <citation type="submission" date="2019-11" db="EMBL/GenBank/DDBJ databases">
        <authorList>
            <person name="Criscuolo A."/>
        </authorList>
    </citation>
    <scope>NUCLEOTIDE SEQUENCE [LARGE SCALE GENOMIC DNA]</scope>
    <source>
        <strain evidence="3">CIP111667</strain>
    </source>
</reference>
<dbReference type="InterPro" id="IPR005325">
    <property type="entry name" value="DUF308_memb"/>
</dbReference>
<dbReference type="GO" id="GO:0016042">
    <property type="term" value="P:lipid catabolic process"/>
    <property type="evidence" value="ECO:0007669"/>
    <property type="project" value="InterPro"/>
</dbReference>
<organism evidence="3 4">
    <name type="scientific">Occultella aeris</name>
    <dbReference type="NCBI Taxonomy" id="2761496"/>
    <lineage>
        <taxon>Bacteria</taxon>
        <taxon>Bacillati</taxon>
        <taxon>Actinomycetota</taxon>
        <taxon>Actinomycetes</taxon>
        <taxon>Micrococcales</taxon>
        <taxon>Ruaniaceae</taxon>
        <taxon>Occultella</taxon>
    </lineage>
</organism>
<feature type="transmembrane region" description="Helical" evidence="2">
    <location>
        <begin position="178"/>
        <end position="200"/>
    </location>
</feature>
<evidence type="ECO:0000256" key="1">
    <source>
        <dbReference type="SAM" id="MobiDB-lite"/>
    </source>
</evidence>
<accession>A0A7M4DNS4</accession>
<dbReference type="PANTHER" id="PTHR34853:SF1">
    <property type="entry name" value="LIPASE 5"/>
    <property type="match status" value="1"/>
</dbReference>
<sequence length="618" mass="65112">MTTDRDQPDRNERSDDPAGRTGGWRDRIRALPWLTARAPSWVSALLGVVLVLAGLLLVIRPLAALHVLGLYIGVSCVVAGVADLVRRRSEDAEARRSLPDRLLPWFWIVVGVLLAAWLGRHVGVFGPVVAIALIVSGVGSVLRGGRVRTWRLAPEAVLGIAEIVFGVLALLWPDATLIVIAVLFGGRTAIFGVTLLIRAVTTVLRPERPAAAHERRRSSAVRWVGAACVLALAVGAGWVSHTLRSGAPVLDPFYDTPDELPDTAGELIRWDEYSGNLPDGMTGYRIYYTTTNGWGDIVASSGILAVPEGAGGPVPLITWAHGTVGIARACAPSIGPDALVLGGEPGADRLAELGWAMVATDYPGMGAEGATPYLIGEAEGRAVLDAARAARQLTEVSLSEETVIWGHSQGGHGALWAGQLAADYAPDLNVLGTAALSPASDPRAIAETVLAHPDAAGATLGIAFVVDSYTGYYPDLDFEDTVVPAGRTIVREAASRCTGEGGTLVTILAGLSVARDQPIIDPDALAGTFGDRLTENTATGPWAAPLFIGQGEADEVIPFHINTAYVEQLCGMDVDVEFHGYPDGSHMSVLAPRAQLNEDVVRWTQDRLAGLASEPNCP</sequence>
<keyword evidence="2" id="KW-0812">Transmembrane</keyword>
<dbReference type="PANTHER" id="PTHR34853">
    <property type="match status" value="1"/>
</dbReference>
<comment type="caution">
    <text evidence="3">The sequence shown here is derived from an EMBL/GenBank/DDBJ whole genome shotgun (WGS) entry which is preliminary data.</text>
</comment>
<dbReference type="InterPro" id="IPR029058">
    <property type="entry name" value="AB_hydrolase_fold"/>
</dbReference>
<dbReference type="Pfam" id="PF03583">
    <property type="entry name" value="LIP"/>
    <property type="match status" value="1"/>
</dbReference>
<dbReference type="SUPFAM" id="SSF53474">
    <property type="entry name" value="alpha/beta-Hydrolases"/>
    <property type="match status" value="1"/>
</dbReference>
<name>A0A7M4DNS4_9MICO</name>
<proteinExistence type="predicted"/>
<keyword evidence="2" id="KW-1133">Transmembrane helix</keyword>
<feature type="transmembrane region" description="Helical" evidence="2">
    <location>
        <begin position="38"/>
        <end position="57"/>
    </location>
</feature>
<protein>
    <submittedName>
        <fullName evidence="3">Putative inactive lipase/MT1628</fullName>
    </submittedName>
</protein>
<feature type="transmembrane region" description="Helical" evidence="2">
    <location>
        <begin position="102"/>
        <end position="118"/>
    </location>
</feature>
<dbReference type="InterPro" id="IPR005152">
    <property type="entry name" value="Lipase_secreted"/>
</dbReference>
<dbReference type="Pfam" id="PF03729">
    <property type="entry name" value="DUF308"/>
    <property type="match status" value="2"/>
</dbReference>
<evidence type="ECO:0000313" key="3">
    <source>
        <dbReference type="EMBL" id="VZO39105.1"/>
    </source>
</evidence>
<gene>
    <name evidence="3" type="ORF">HALOF300_03805</name>
</gene>
<keyword evidence="4" id="KW-1185">Reference proteome</keyword>
<feature type="transmembrane region" description="Helical" evidence="2">
    <location>
        <begin position="152"/>
        <end position="172"/>
    </location>
</feature>
<feature type="region of interest" description="Disordered" evidence="1">
    <location>
        <begin position="1"/>
        <end position="21"/>
    </location>
</feature>
<dbReference type="Gene3D" id="3.40.50.1820">
    <property type="entry name" value="alpha/beta hydrolase"/>
    <property type="match status" value="2"/>
</dbReference>
<dbReference type="RefSeq" id="WP_197522671.1">
    <property type="nucleotide sequence ID" value="NZ_CACRYJ010000055.1"/>
</dbReference>